<evidence type="ECO:0000256" key="6">
    <source>
        <dbReference type="ARBA" id="ARBA00022838"/>
    </source>
</evidence>
<dbReference type="GO" id="GO:0000776">
    <property type="term" value="C:kinetochore"/>
    <property type="evidence" value="ECO:0007669"/>
    <property type="project" value="UniProtKB-KW"/>
</dbReference>
<evidence type="ECO:0000313" key="10">
    <source>
        <dbReference type="Proteomes" id="UP000694549"/>
    </source>
</evidence>
<evidence type="ECO:0000256" key="5">
    <source>
        <dbReference type="ARBA" id="ARBA00022490"/>
    </source>
</evidence>
<evidence type="ECO:0000256" key="7">
    <source>
        <dbReference type="ARBA" id="ARBA00023212"/>
    </source>
</evidence>
<keyword evidence="10" id="KW-1185">Reference proteome</keyword>
<dbReference type="Proteomes" id="UP000694549">
    <property type="component" value="Unplaced"/>
</dbReference>
<keyword evidence="5" id="KW-0963">Cytoplasm</keyword>
<evidence type="ECO:0000256" key="4">
    <source>
        <dbReference type="ARBA" id="ARBA00016573"/>
    </source>
</evidence>
<dbReference type="InterPro" id="IPR027777">
    <property type="entry name" value="DCTN6"/>
</dbReference>
<comment type="subcellular location">
    <subcellularLocation>
        <location evidence="2">Chromosome</location>
        <location evidence="2">Centromere</location>
        <location evidence="2">Kinetochore</location>
    </subcellularLocation>
    <subcellularLocation>
        <location evidence="1">Cytoplasm</location>
        <location evidence="1">Cytoskeleton</location>
    </subcellularLocation>
</comment>
<proteinExistence type="inferred from homology"/>
<dbReference type="Ensembl" id="ENSAZOT00000010682.1">
    <property type="protein sequence ID" value="ENSAZOP00000010004.1"/>
    <property type="gene ID" value="ENSAZOG00000006383.1"/>
</dbReference>
<dbReference type="PANTHER" id="PTHR13072:SF0">
    <property type="entry name" value="DYNACTIN SUBUNIT 6"/>
    <property type="match status" value="1"/>
</dbReference>
<protein>
    <recommendedName>
        <fullName evidence="4">Dynactin subunit 6</fullName>
    </recommendedName>
</protein>
<dbReference type="GO" id="GO:0070840">
    <property type="term" value="F:dynein complex binding"/>
    <property type="evidence" value="ECO:0007669"/>
    <property type="project" value="TreeGrafter"/>
</dbReference>
<dbReference type="GO" id="GO:0005869">
    <property type="term" value="C:dynactin complex"/>
    <property type="evidence" value="ECO:0007669"/>
    <property type="project" value="InterPro"/>
</dbReference>
<dbReference type="PANTHER" id="PTHR13072">
    <property type="entry name" value="DYNACTIN 6"/>
    <property type="match status" value="1"/>
</dbReference>
<dbReference type="GO" id="GO:0007052">
    <property type="term" value="P:mitotic spindle organization"/>
    <property type="evidence" value="ECO:0007669"/>
    <property type="project" value="TreeGrafter"/>
</dbReference>
<reference evidence="9" key="2">
    <citation type="submission" date="2025-09" db="UniProtKB">
        <authorList>
            <consortium name="Ensembl"/>
        </authorList>
    </citation>
    <scope>IDENTIFICATION</scope>
</reference>
<organism evidence="9 10">
    <name type="scientific">Anas zonorhyncha</name>
    <name type="common">Eastern spot-billed duck</name>
    <dbReference type="NCBI Taxonomy" id="75864"/>
    <lineage>
        <taxon>Eukaryota</taxon>
        <taxon>Metazoa</taxon>
        <taxon>Chordata</taxon>
        <taxon>Craniata</taxon>
        <taxon>Vertebrata</taxon>
        <taxon>Euteleostomi</taxon>
        <taxon>Archelosauria</taxon>
        <taxon>Archosauria</taxon>
        <taxon>Dinosauria</taxon>
        <taxon>Saurischia</taxon>
        <taxon>Theropoda</taxon>
        <taxon>Coelurosauria</taxon>
        <taxon>Aves</taxon>
        <taxon>Neognathae</taxon>
        <taxon>Galloanserae</taxon>
        <taxon>Anseriformes</taxon>
        <taxon>Anatidae</taxon>
        <taxon>Anatinae</taxon>
        <taxon>Anas</taxon>
    </lineage>
</organism>
<evidence type="ECO:0000313" key="9">
    <source>
        <dbReference type="Ensembl" id="ENSAZOP00000010004.1"/>
    </source>
</evidence>
<evidence type="ECO:0000256" key="8">
    <source>
        <dbReference type="ARBA" id="ARBA00034687"/>
    </source>
</evidence>
<evidence type="ECO:0000256" key="1">
    <source>
        <dbReference type="ARBA" id="ARBA00004245"/>
    </source>
</evidence>
<comment type="function">
    <text evidence="8">Part of the dynactin complex that activates the molecular motor dynein for ultra-processive transport along microtubules.</text>
</comment>
<accession>A0A8B9UP37</accession>
<dbReference type="InterPro" id="IPR011004">
    <property type="entry name" value="Trimer_LpxA-like_sf"/>
</dbReference>
<comment type="similarity">
    <text evidence="3">Belongs to the dynactin subunits 5/6 family. Dynactin subunit 6 subfamily.</text>
</comment>
<sequence>MATTPVKIAPGAVVCVESEIRGDVTIGPRTVIHPKARIIAEAGPIVIGEGNLIEEQALIINGYPENITPETEQMEPKPMVIGTNNVFEVGCCILAVLPGDQQPSAVRGAGVCSESGVEACLLKSKQNVLCFPLTLTCRFAADCIAEVTLALASACRSRLGWSWVWLAAL</sequence>
<keyword evidence="6" id="KW-0995">Kinetochore</keyword>
<reference evidence="9" key="1">
    <citation type="submission" date="2025-08" db="UniProtKB">
        <authorList>
            <consortium name="Ensembl"/>
        </authorList>
    </citation>
    <scope>IDENTIFICATION</scope>
</reference>
<evidence type="ECO:0000256" key="3">
    <source>
        <dbReference type="ARBA" id="ARBA00007719"/>
    </source>
</evidence>
<name>A0A8B9UP37_9AVES</name>
<dbReference type="Gene3D" id="2.160.10.10">
    <property type="entry name" value="Hexapeptide repeat proteins"/>
    <property type="match status" value="1"/>
</dbReference>
<dbReference type="AlphaFoldDB" id="A0A8B9UP37"/>
<keyword evidence="7" id="KW-0206">Cytoskeleton</keyword>
<evidence type="ECO:0000256" key="2">
    <source>
        <dbReference type="ARBA" id="ARBA00004629"/>
    </source>
</evidence>
<dbReference type="SUPFAM" id="SSF51161">
    <property type="entry name" value="Trimeric LpxA-like enzymes"/>
    <property type="match status" value="1"/>
</dbReference>